<keyword evidence="4" id="KW-1185">Reference proteome</keyword>
<dbReference type="Proteomes" id="UP001200741">
    <property type="component" value="Unassembled WGS sequence"/>
</dbReference>
<keyword evidence="1" id="KW-0472">Membrane</keyword>
<dbReference type="InterPro" id="IPR002810">
    <property type="entry name" value="NfeD-like_C"/>
</dbReference>
<protein>
    <submittedName>
        <fullName evidence="3">NfeD family protein</fullName>
    </submittedName>
</protein>
<dbReference type="EMBL" id="JAJTWU010000006">
    <property type="protein sequence ID" value="MCE4556067.1"/>
    <property type="molecule type" value="Genomic_DNA"/>
</dbReference>
<dbReference type="Pfam" id="PF01957">
    <property type="entry name" value="NfeD"/>
    <property type="match status" value="1"/>
</dbReference>
<evidence type="ECO:0000313" key="4">
    <source>
        <dbReference type="Proteomes" id="UP001200741"/>
    </source>
</evidence>
<sequence>MDWNPATVWWVAAGALVAAELTTGTFYLLMLALGAAAGAMAAHGGLASSSQMLAAALVGGIAVVGWHLRRDRLPAPAGSNPDVNLDIGQRVQVDTWTPDGRAQVHYRGAAWQARFVGTPPAPSGAYVIRALEGNCLLLDREA</sequence>
<proteinExistence type="predicted"/>
<name>A0ABS8XTP8_9BURK</name>
<dbReference type="RefSeq" id="WP_233373111.1">
    <property type="nucleotide sequence ID" value="NZ_JAJTWU010000006.1"/>
</dbReference>
<keyword evidence="1" id="KW-1133">Transmembrane helix</keyword>
<evidence type="ECO:0000256" key="1">
    <source>
        <dbReference type="SAM" id="Phobius"/>
    </source>
</evidence>
<keyword evidence="1" id="KW-0812">Transmembrane</keyword>
<evidence type="ECO:0000259" key="2">
    <source>
        <dbReference type="Pfam" id="PF01957"/>
    </source>
</evidence>
<feature type="domain" description="NfeD-like C-terminal" evidence="2">
    <location>
        <begin position="84"/>
        <end position="137"/>
    </location>
</feature>
<feature type="transmembrane region" description="Helical" evidence="1">
    <location>
        <begin position="50"/>
        <end position="68"/>
    </location>
</feature>
<organism evidence="3 4">
    <name type="scientific">Pelomonas cellulosilytica</name>
    <dbReference type="NCBI Taxonomy" id="2906762"/>
    <lineage>
        <taxon>Bacteria</taxon>
        <taxon>Pseudomonadati</taxon>
        <taxon>Pseudomonadota</taxon>
        <taxon>Betaproteobacteria</taxon>
        <taxon>Burkholderiales</taxon>
        <taxon>Sphaerotilaceae</taxon>
        <taxon>Roseateles</taxon>
    </lineage>
</organism>
<evidence type="ECO:0000313" key="3">
    <source>
        <dbReference type="EMBL" id="MCE4556067.1"/>
    </source>
</evidence>
<comment type="caution">
    <text evidence="3">The sequence shown here is derived from an EMBL/GenBank/DDBJ whole genome shotgun (WGS) entry which is preliminary data.</text>
</comment>
<reference evidence="3 4" key="1">
    <citation type="submission" date="2021-12" db="EMBL/GenBank/DDBJ databases">
        <title>Genome seq of P8.</title>
        <authorList>
            <person name="Seo T."/>
        </authorList>
    </citation>
    <scope>NUCLEOTIDE SEQUENCE [LARGE SCALE GENOMIC DNA]</scope>
    <source>
        <strain evidence="3 4">P8</strain>
    </source>
</reference>
<accession>A0ABS8XTP8</accession>
<feature type="transmembrane region" description="Helical" evidence="1">
    <location>
        <begin position="7"/>
        <end position="30"/>
    </location>
</feature>
<gene>
    <name evidence="3" type="ORF">LXT13_16815</name>
</gene>